<accession>A0A9N9D760</accession>
<organism evidence="2 3">
    <name type="scientific">Ambispora gerdemannii</name>
    <dbReference type="NCBI Taxonomy" id="144530"/>
    <lineage>
        <taxon>Eukaryota</taxon>
        <taxon>Fungi</taxon>
        <taxon>Fungi incertae sedis</taxon>
        <taxon>Mucoromycota</taxon>
        <taxon>Glomeromycotina</taxon>
        <taxon>Glomeromycetes</taxon>
        <taxon>Archaeosporales</taxon>
        <taxon>Ambisporaceae</taxon>
        <taxon>Ambispora</taxon>
    </lineage>
</organism>
<name>A0A9N9D760_9GLOM</name>
<evidence type="ECO:0000256" key="1">
    <source>
        <dbReference type="SAM" id="MobiDB-lite"/>
    </source>
</evidence>
<gene>
    <name evidence="2" type="ORF">AGERDE_LOCUS10254</name>
</gene>
<reference evidence="2" key="1">
    <citation type="submission" date="2021-06" db="EMBL/GenBank/DDBJ databases">
        <authorList>
            <person name="Kallberg Y."/>
            <person name="Tangrot J."/>
            <person name="Rosling A."/>
        </authorList>
    </citation>
    <scope>NUCLEOTIDE SEQUENCE</scope>
    <source>
        <strain evidence="2">MT106</strain>
    </source>
</reference>
<sequence>MDKTYSICKKVLSAIPGILNYNVEVPKLDPCQLCGQEFIPHPASEIKEFTMASCGCLYHQKNKRSNGNFSANANASFAEGVPLFSISEDMLLFPASPKKRITESVSVETTAKKVKKQEKKKQPKKNQMH</sequence>
<proteinExistence type="predicted"/>
<evidence type="ECO:0000313" key="2">
    <source>
        <dbReference type="EMBL" id="CAG8625248.1"/>
    </source>
</evidence>
<dbReference type="OrthoDB" id="2434427at2759"/>
<protein>
    <submittedName>
        <fullName evidence="2">2443_t:CDS:1</fullName>
    </submittedName>
</protein>
<evidence type="ECO:0000313" key="3">
    <source>
        <dbReference type="Proteomes" id="UP000789831"/>
    </source>
</evidence>
<keyword evidence="3" id="KW-1185">Reference proteome</keyword>
<feature type="compositionally biased region" description="Basic residues" evidence="1">
    <location>
        <begin position="112"/>
        <end position="129"/>
    </location>
</feature>
<dbReference type="EMBL" id="CAJVPL010003055">
    <property type="protein sequence ID" value="CAG8625248.1"/>
    <property type="molecule type" value="Genomic_DNA"/>
</dbReference>
<dbReference type="Proteomes" id="UP000789831">
    <property type="component" value="Unassembled WGS sequence"/>
</dbReference>
<dbReference type="AlphaFoldDB" id="A0A9N9D760"/>
<comment type="caution">
    <text evidence="2">The sequence shown here is derived from an EMBL/GenBank/DDBJ whole genome shotgun (WGS) entry which is preliminary data.</text>
</comment>
<feature type="region of interest" description="Disordered" evidence="1">
    <location>
        <begin position="101"/>
        <end position="129"/>
    </location>
</feature>